<evidence type="ECO:0000313" key="14">
    <source>
        <dbReference type="EMBL" id="PAT39636.1"/>
    </source>
</evidence>
<evidence type="ECO:0000256" key="10">
    <source>
        <dbReference type="ARBA" id="ARBA00023136"/>
    </source>
</evidence>
<evidence type="ECO:0000256" key="11">
    <source>
        <dbReference type="ARBA" id="ARBA00023237"/>
    </source>
</evidence>
<dbReference type="PANTHER" id="PTHR32552">
    <property type="entry name" value="FERRICHROME IRON RECEPTOR-RELATED"/>
    <property type="match status" value="1"/>
</dbReference>
<keyword evidence="6" id="KW-0732">Signal</keyword>
<dbReference type="GO" id="GO:0015344">
    <property type="term" value="F:siderophore uptake transmembrane transporter activity"/>
    <property type="evidence" value="ECO:0007669"/>
    <property type="project" value="TreeGrafter"/>
</dbReference>
<sequence>MAHGPWLGALPRLRPRLRARGRARPARPPVPSQQWELGLRYQPEDRNLTLSASLFALRQHKGLTRDLDPAESPICGRACQVQQGRRSTRGLELEARAQLGKHVNLNASYAYTHARITHSNLPGEAGSAVPDVPRHQAALAGLAHRPRPAGRADAVQRRAPHRPARLARAARPAPPRPHPAGRRAGLRPGPGPRRARGLPLRAQREKPGQPRPRGQLLRPHRLLLGPGPQRPGQPALPVVSGRLGNKCASPRRGQAKTAIRLGHAEAH</sequence>
<keyword evidence="3" id="KW-1134">Transmembrane beta strand</keyword>
<comment type="subcellular location">
    <subcellularLocation>
        <location evidence="1">Cell outer membrane</location>
        <topology evidence="1">Multi-pass membrane protein</topology>
    </subcellularLocation>
</comment>
<evidence type="ECO:0000313" key="15">
    <source>
        <dbReference type="Proteomes" id="UP000218439"/>
    </source>
</evidence>
<dbReference type="InterPro" id="IPR036942">
    <property type="entry name" value="Beta-barrel_TonB_sf"/>
</dbReference>
<dbReference type="InterPro" id="IPR039426">
    <property type="entry name" value="TonB-dep_rcpt-like"/>
</dbReference>
<keyword evidence="11" id="KW-0998">Cell outer membrane</keyword>
<evidence type="ECO:0000256" key="9">
    <source>
        <dbReference type="ARBA" id="ARBA00023077"/>
    </source>
</evidence>
<keyword evidence="2" id="KW-0813">Transport</keyword>
<feature type="region of interest" description="Disordered" evidence="12">
    <location>
        <begin position="141"/>
        <end position="267"/>
    </location>
</feature>
<dbReference type="GO" id="GO:0009279">
    <property type="term" value="C:cell outer membrane"/>
    <property type="evidence" value="ECO:0007669"/>
    <property type="project" value="UniProtKB-SubCell"/>
</dbReference>
<evidence type="ECO:0000256" key="2">
    <source>
        <dbReference type="ARBA" id="ARBA00022448"/>
    </source>
</evidence>
<keyword evidence="8" id="KW-0406">Ion transport</keyword>
<dbReference type="PANTHER" id="PTHR32552:SF68">
    <property type="entry name" value="FERRICHROME OUTER MEMBRANE TRANSPORTER_PHAGE RECEPTOR"/>
    <property type="match status" value="1"/>
</dbReference>
<dbReference type="AlphaFoldDB" id="A0A2A2AP69"/>
<keyword evidence="5" id="KW-0812">Transmembrane</keyword>
<evidence type="ECO:0000256" key="4">
    <source>
        <dbReference type="ARBA" id="ARBA00022496"/>
    </source>
</evidence>
<proteinExistence type="predicted"/>
<dbReference type="Pfam" id="PF00593">
    <property type="entry name" value="TonB_dep_Rec_b-barrel"/>
    <property type="match status" value="1"/>
</dbReference>
<dbReference type="EMBL" id="NSJE01000045">
    <property type="protein sequence ID" value="PAT39636.1"/>
    <property type="molecule type" value="Genomic_DNA"/>
</dbReference>
<dbReference type="Gene3D" id="2.40.170.20">
    <property type="entry name" value="TonB-dependent receptor, beta-barrel domain"/>
    <property type="match status" value="1"/>
</dbReference>
<feature type="domain" description="TonB-dependent receptor-like beta-barrel" evidence="13">
    <location>
        <begin position="32"/>
        <end position="144"/>
    </location>
</feature>
<evidence type="ECO:0000256" key="5">
    <source>
        <dbReference type="ARBA" id="ARBA00022692"/>
    </source>
</evidence>
<comment type="caution">
    <text evidence="14">The sequence shown here is derived from an EMBL/GenBank/DDBJ whole genome shotgun (WGS) entry which is preliminary data.</text>
</comment>
<evidence type="ECO:0000256" key="1">
    <source>
        <dbReference type="ARBA" id="ARBA00004571"/>
    </source>
</evidence>
<evidence type="ECO:0000256" key="6">
    <source>
        <dbReference type="ARBA" id="ARBA00022729"/>
    </source>
</evidence>
<evidence type="ECO:0000256" key="7">
    <source>
        <dbReference type="ARBA" id="ARBA00023004"/>
    </source>
</evidence>
<evidence type="ECO:0000259" key="13">
    <source>
        <dbReference type="Pfam" id="PF00593"/>
    </source>
</evidence>
<dbReference type="InterPro" id="IPR000531">
    <property type="entry name" value="Beta-barrel_TonB"/>
</dbReference>
<keyword evidence="4" id="KW-0410">Iron transport</keyword>
<keyword evidence="9" id="KW-0798">TonB box</keyword>
<accession>A0A2A2AP69</accession>
<dbReference type="SUPFAM" id="SSF56935">
    <property type="entry name" value="Porins"/>
    <property type="match status" value="1"/>
</dbReference>
<feature type="compositionally biased region" description="Low complexity" evidence="12">
    <location>
        <begin position="211"/>
        <end position="233"/>
    </location>
</feature>
<dbReference type="Proteomes" id="UP000218439">
    <property type="component" value="Unassembled WGS sequence"/>
</dbReference>
<name>A0A2A2AP69_9BURK</name>
<reference evidence="14 15" key="1">
    <citation type="submission" date="2017-08" db="EMBL/GenBank/DDBJ databases">
        <title>WGS of Clinical strains of the CDC Group NO-1 linked to zoonotic infections in humans.</title>
        <authorList>
            <person name="Bernier A.-M."/>
            <person name="Bernard K."/>
        </authorList>
    </citation>
    <scope>NUCLEOTIDE SEQUENCE [LARGE SCALE GENOMIC DNA]</scope>
    <source>
        <strain evidence="14 15">NML120219</strain>
    </source>
</reference>
<evidence type="ECO:0000256" key="12">
    <source>
        <dbReference type="SAM" id="MobiDB-lite"/>
    </source>
</evidence>
<keyword evidence="7" id="KW-0408">Iron</keyword>
<keyword evidence="10" id="KW-0472">Membrane</keyword>
<organism evidence="14 15">
    <name type="scientific">Vandammella animalimorsus</name>
    <dbReference type="NCBI Taxonomy" id="2029117"/>
    <lineage>
        <taxon>Bacteria</taxon>
        <taxon>Pseudomonadati</taxon>
        <taxon>Pseudomonadota</taxon>
        <taxon>Betaproteobacteria</taxon>
        <taxon>Burkholderiales</taxon>
        <taxon>Comamonadaceae</taxon>
        <taxon>Vandammella</taxon>
    </lineage>
</organism>
<protein>
    <recommendedName>
        <fullName evidence="13">TonB-dependent receptor-like beta-barrel domain-containing protein</fullName>
    </recommendedName>
</protein>
<evidence type="ECO:0000256" key="8">
    <source>
        <dbReference type="ARBA" id="ARBA00023065"/>
    </source>
</evidence>
<evidence type="ECO:0000256" key="3">
    <source>
        <dbReference type="ARBA" id="ARBA00022452"/>
    </source>
</evidence>
<gene>
    <name evidence="14" type="ORF">CK621_14615</name>
</gene>